<evidence type="ECO:0000256" key="2">
    <source>
        <dbReference type="ARBA" id="ARBA00022679"/>
    </source>
</evidence>
<dbReference type="OrthoDB" id="9805913at2"/>
<dbReference type="PANTHER" id="PTHR37419:SF8">
    <property type="entry name" value="TOXIN YJJJ"/>
    <property type="match status" value="1"/>
</dbReference>
<dbReference type="Pfam" id="PF07804">
    <property type="entry name" value="HipA_C"/>
    <property type="match status" value="1"/>
</dbReference>
<feature type="domain" description="HipA N-terminal subdomain 1" evidence="5">
    <location>
        <begin position="10"/>
        <end position="118"/>
    </location>
</feature>
<protein>
    <submittedName>
        <fullName evidence="6">Toxin HipA</fullName>
    </submittedName>
</protein>
<dbReference type="GO" id="GO:0004674">
    <property type="term" value="F:protein serine/threonine kinase activity"/>
    <property type="evidence" value="ECO:0007669"/>
    <property type="project" value="TreeGrafter"/>
</dbReference>
<keyword evidence="3" id="KW-0418">Kinase</keyword>
<dbReference type="AlphaFoldDB" id="A0A2K9LFK9"/>
<dbReference type="InterPro" id="IPR052028">
    <property type="entry name" value="HipA_Ser/Thr_kinase"/>
</dbReference>
<dbReference type="Proteomes" id="UP000235116">
    <property type="component" value="Chromosome"/>
</dbReference>
<organism evidence="6 7">
    <name type="scientific">Ketobacter alkanivorans</name>
    <dbReference type="NCBI Taxonomy" id="1917421"/>
    <lineage>
        <taxon>Bacteria</taxon>
        <taxon>Pseudomonadati</taxon>
        <taxon>Pseudomonadota</taxon>
        <taxon>Gammaproteobacteria</taxon>
        <taxon>Pseudomonadales</taxon>
        <taxon>Ketobacteraceae</taxon>
        <taxon>Ketobacter</taxon>
    </lineage>
</organism>
<dbReference type="RefSeq" id="WP_101892372.1">
    <property type="nucleotide sequence ID" value="NZ_CP022684.1"/>
</dbReference>
<sequence length="448" mass="50476">MADTTQAVARVLLWGRQIGTLIWTNDRGYFEYDPAFQTSGIEPSPIMMPLSNRSFSFPTLNRETFKGLPGLLADSLPDKFGNRLINQWLERQGRSPDSFSPLERLSYIGSRGMGALEFQPAIATWDETAQPIEIAELVRLANEALSAKQAMAVDLAGADANKKQALEKIISVGTSAGGARAKAVIEWNPDTQEVRSGQVKTDAGFGYWLLKFDGVEENRDHEVLADPKGYSLVEYAYYLMAIACGINMTECRIFKENGRSHFMTRRFDRKDGGEKIHMQSLCGLAHYDFNQAGAYSYEQAIGVMRDLDLPKPEFEQFFRRVVFNVVARNQDDHTKNIAFLMDKAGIWSLSPAYDITYCNGSGWTSQHQMTVNGKRNHFVTDDLLAVARHADIRPTKAKTIIREILEEVSQWPEFAEQAGVPPHFPGHTKGPSWMELIQQDHRLEWEGL</sequence>
<evidence type="ECO:0000313" key="7">
    <source>
        <dbReference type="Proteomes" id="UP000235116"/>
    </source>
</evidence>
<dbReference type="KEGG" id="kak:Kalk_00610"/>
<dbReference type="Pfam" id="PF13657">
    <property type="entry name" value="Couple_hipA"/>
    <property type="match status" value="1"/>
</dbReference>
<dbReference type="EMBL" id="CP022684">
    <property type="protein sequence ID" value="AUM11030.1"/>
    <property type="molecule type" value="Genomic_DNA"/>
</dbReference>
<evidence type="ECO:0000256" key="1">
    <source>
        <dbReference type="ARBA" id="ARBA00010164"/>
    </source>
</evidence>
<evidence type="ECO:0000259" key="4">
    <source>
        <dbReference type="Pfam" id="PF07804"/>
    </source>
</evidence>
<dbReference type="PANTHER" id="PTHR37419">
    <property type="entry name" value="SERINE/THREONINE-PROTEIN KINASE TOXIN HIPA"/>
    <property type="match status" value="1"/>
</dbReference>
<evidence type="ECO:0000259" key="5">
    <source>
        <dbReference type="Pfam" id="PF13657"/>
    </source>
</evidence>
<keyword evidence="2" id="KW-0808">Transferase</keyword>
<dbReference type="Gene3D" id="1.10.1070.20">
    <property type="match status" value="1"/>
</dbReference>
<reference evidence="7" key="1">
    <citation type="submission" date="2017-08" db="EMBL/GenBank/DDBJ databases">
        <title>Direct submision.</title>
        <authorList>
            <person name="Kim S.-J."/>
            <person name="Rhee S.-K."/>
        </authorList>
    </citation>
    <scope>NUCLEOTIDE SEQUENCE [LARGE SCALE GENOMIC DNA]</scope>
    <source>
        <strain evidence="7">GI5</strain>
    </source>
</reference>
<gene>
    <name evidence="6" type="ORF">Kalk_00610</name>
</gene>
<dbReference type="InterPro" id="IPR012893">
    <property type="entry name" value="HipA-like_C"/>
</dbReference>
<evidence type="ECO:0000256" key="3">
    <source>
        <dbReference type="ARBA" id="ARBA00022777"/>
    </source>
</evidence>
<accession>A0A2K9LFK9</accession>
<keyword evidence="7" id="KW-1185">Reference proteome</keyword>
<evidence type="ECO:0000313" key="6">
    <source>
        <dbReference type="EMBL" id="AUM11030.1"/>
    </source>
</evidence>
<dbReference type="GO" id="GO:0005829">
    <property type="term" value="C:cytosol"/>
    <property type="evidence" value="ECO:0007669"/>
    <property type="project" value="TreeGrafter"/>
</dbReference>
<name>A0A2K9LFK9_9GAMM</name>
<proteinExistence type="inferred from homology"/>
<feature type="domain" description="HipA-like C-terminal" evidence="4">
    <location>
        <begin position="174"/>
        <end position="410"/>
    </location>
</feature>
<comment type="similarity">
    <text evidence="1">Belongs to the HipA Ser/Thr kinase family.</text>
</comment>
<dbReference type="InterPro" id="IPR017508">
    <property type="entry name" value="HipA_N1"/>
</dbReference>